<keyword evidence="9" id="KW-1185">Reference proteome</keyword>
<evidence type="ECO:0000256" key="2">
    <source>
        <dbReference type="ARBA" id="ARBA00022692"/>
    </source>
</evidence>
<accession>A0A917BJG4</accession>
<evidence type="ECO:0000313" key="8">
    <source>
        <dbReference type="EMBL" id="GGF45216.1"/>
    </source>
</evidence>
<evidence type="ECO:0000259" key="7">
    <source>
        <dbReference type="Pfam" id="PF05140"/>
    </source>
</evidence>
<dbReference type="InterPro" id="IPR023494">
    <property type="entry name" value="Cyt_c_bgen_Ccs1/CcsB/ResB"/>
</dbReference>
<reference evidence="8" key="2">
    <citation type="submission" date="2020-09" db="EMBL/GenBank/DDBJ databases">
        <authorList>
            <person name="Sun Q."/>
            <person name="Zhou Y."/>
        </authorList>
    </citation>
    <scope>NUCLEOTIDE SEQUENCE</scope>
    <source>
        <strain evidence="8">CGMCC 1.16067</strain>
    </source>
</reference>
<keyword evidence="4 6" id="KW-1133">Transmembrane helix</keyword>
<name>A0A917BJG4_9ACTN</name>
<feature type="domain" description="ResB-like" evidence="7">
    <location>
        <begin position="35"/>
        <end position="508"/>
    </location>
</feature>
<feature type="transmembrane region" description="Helical" evidence="6">
    <location>
        <begin position="457"/>
        <end position="476"/>
    </location>
</feature>
<dbReference type="EMBL" id="BMKQ01000001">
    <property type="protein sequence ID" value="GGF45216.1"/>
    <property type="molecule type" value="Genomic_DNA"/>
</dbReference>
<evidence type="ECO:0000313" key="9">
    <source>
        <dbReference type="Proteomes" id="UP000649179"/>
    </source>
</evidence>
<comment type="subcellular location">
    <subcellularLocation>
        <location evidence="1">Membrane</location>
        <topology evidence="1">Multi-pass membrane protein</topology>
    </subcellularLocation>
</comment>
<keyword evidence="2 6" id="KW-0812">Transmembrane</keyword>
<sequence length="535" mass="57718">MTDVTERVDRQAEPLPPDLGPVALARWAWRQLTSMRTALILLFLLALAAVPGSVVPQEGVDPQRVARWKTDHASLTPIYEKLGLFDVYASPWFAAIYVLLTISLVGCILPRTKVYWRAARAQPPSAPRRLERLPEHRVFEVPDDEGTFLERARRVVGKDFGYRVRGDDAAGVVSAERGYMREAGNLIFHLAILVVLVGFAWGALLGFKGGVIVVTGDGFSNSVSQYDDFDPGALFSAGSLKPFTVDVKKFDVRFITKGRGAGSAQKFVADLGVRSSPTAAETDTRIRVNKPLNVDGTKVFLIGHGYAPHITVRDGEGNVVTPKSTVFLPESADFRSFGVVKAADALPEQIGLEGEFYPTYAFTQATGPFSAYPDAKNPAISMLAYEGDLGLDSGDPQSVYSLDKKGLKPIRDADGKPLRIDLPMGATKQLPDGLGSVTFDGLSRFVRLQVSSTPGTGVALGGTILALIGLCGSLFIRPRRVWLRTRREGDRTIVTLAGLDRSSGGDLAGALDRLQRELDPAAATAGTSGEREEST</sequence>
<organism evidence="8 9">
    <name type="scientific">Marmoricola endophyticus</name>
    <dbReference type="NCBI Taxonomy" id="2040280"/>
    <lineage>
        <taxon>Bacteria</taxon>
        <taxon>Bacillati</taxon>
        <taxon>Actinomycetota</taxon>
        <taxon>Actinomycetes</taxon>
        <taxon>Propionibacteriales</taxon>
        <taxon>Nocardioidaceae</taxon>
        <taxon>Marmoricola</taxon>
    </lineage>
</organism>
<protein>
    <submittedName>
        <fullName evidence="8">Cytochrome c biosynthesis protein</fullName>
    </submittedName>
</protein>
<dbReference type="InterPro" id="IPR007816">
    <property type="entry name" value="ResB-like_domain"/>
</dbReference>
<evidence type="ECO:0000256" key="5">
    <source>
        <dbReference type="ARBA" id="ARBA00023136"/>
    </source>
</evidence>
<feature type="transmembrane region" description="Helical" evidence="6">
    <location>
        <begin position="38"/>
        <end position="55"/>
    </location>
</feature>
<evidence type="ECO:0000256" key="1">
    <source>
        <dbReference type="ARBA" id="ARBA00004141"/>
    </source>
</evidence>
<dbReference type="PANTHER" id="PTHR31566:SF0">
    <property type="entry name" value="CYTOCHROME C BIOGENESIS PROTEIN CCS1, CHLOROPLASTIC"/>
    <property type="match status" value="1"/>
</dbReference>
<dbReference type="Pfam" id="PF05140">
    <property type="entry name" value="ResB"/>
    <property type="match status" value="1"/>
</dbReference>
<dbReference type="RefSeq" id="WP_188779536.1">
    <property type="nucleotide sequence ID" value="NZ_BMKQ01000001.1"/>
</dbReference>
<gene>
    <name evidence="8" type="ORF">GCM10011519_18830</name>
</gene>
<evidence type="ECO:0000256" key="6">
    <source>
        <dbReference type="SAM" id="Phobius"/>
    </source>
</evidence>
<dbReference type="Proteomes" id="UP000649179">
    <property type="component" value="Unassembled WGS sequence"/>
</dbReference>
<keyword evidence="5 6" id="KW-0472">Membrane</keyword>
<evidence type="ECO:0000256" key="4">
    <source>
        <dbReference type="ARBA" id="ARBA00022989"/>
    </source>
</evidence>
<keyword evidence="3" id="KW-0201">Cytochrome c-type biogenesis</keyword>
<feature type="transmembrane region" description="Helical" evidence="6">
    <location>
        <begin position="92"/>
        <end position="110"/>
    </location>
</feature>
<dbReference type="GO" id="GO:0016020">
    <property type="term" value="C:membrane"/>
    <property type="evidence" value="ECO:0007669"/>
    <property type="project" value="UniProtKB-SubCell"/>
</dbReference>
<evidence type="ECO:0000256" key="3">
    <source>
        <dbReference type="ARBA" id="ARBA00022748"/>
    </source>
</evidence>
<comment type="caution">
    <text evidence="8">The sequence shown here is derived from an EMBL/GenBank/DDBJ whole genome shotgun (WGS) entry which is preliminary data.</text>
</comment>
<feature type="transmembrane region" description="Helical" evidence="6">
    <location>
        <begin position="186"/>
        <end position="207"/>
    </location>
</feature>
<dbReference type="GO" id="GO:0017004">
    <property type="term" value="P:cytochrome complex assembly"/>
    <property type="evidence" value="ECO:0007669"/>
    <property type="project" value="UniProtKB-KW"/>
</dbReference>
<proteinExistence type="predicted"/>
<dbReference type="AlphaFoldDB" id="A0A917BJG4"/>
<reference evidence="8" key="1">
    <citation type="journal article" date="2014" name="Int. J. Syst. Evol. Microbiol.">
        <title>Complete genome sequence of Corynebacterium casei LMG S-19264T (=DSM 44701T), isolated from a smear-ripened cheese.</title>
        <authorList>
            <consortium name="US DOE Joint Genome Institute (JGI-PGF)"/>
            <person name="Walter F."/>
            <person name="Albersmeier A."/>
            <person name="Kalinowski J."/>
            <person name="Ruckert C."/>
        </authorList>
    </citation>
    <scope>NUCLEOTIDE SEQUENCE</scope>
    <source>
        <strain evidence="8">CGMCC 1.16067</strain>
    </source>
</reference>
<dbReference type="PANTHER" id="PTHR31566">
    <property type="entry name" value="CYTOCHROME C BIOGENESIS PROTEIN CCS1, CHLOROPLASTIC"/>
    <property type="match status" value="1"/>
</dbReference>